<dbReference type="Pfam" id="PF02517">
    <property type="entry name" value="Rce1-like"/>
    <property type="match status" value="1"/>
</dbReference>
<feature type="transmembrane region" description="Helical" evidence="1">
    <location>
        <begin position="90"/>
        <end position="111"/>
    </location>
</feature>
<name>A0AA89ASF3_9ASTE</name>
<gene>
    <name evidence="3" type="ORF">RJ639_010156</name>
</gene>
<keyword evidence="1" id="KW-1133">Transmembrane helix</keyword>
<feature type="transmembrane region" description="Helical" evidence="1">
    <location>
        <begin position="164"/>
        <end position="187"/>
    </location>
</feature>
<dbReference type="GO" id="GO:0004175">
    <property type="term" value="F:endopeptidase activity"/>
    <property type="evidence" value="ECO:0007669"/>
    <property type="project" value="UniProtKB-ARBA"/>
</dbReference>
<sequence>MVLLVHRPLICLAPFAAKSTRQFEKPLFRFVASFYCTRAPSFKCRCTDNDTTQTPSEVVVSLLLARATSFSVLEVDSQCDTGSTWSTMALYMFSLHIPLSFGGLSVVAEMLHQPVIDPQTEALSILVIQTLELIGTWLLIASTAKTHYRLLDFSQANESSKGRNWFLASAVGLGVLVFLVFLTSLLADRLIGPKDVNNPILKEILSSGSTSVAACTVVYSFVTPLLEEIVYRGFLLTSLASRMKWQQAVVVSSAVFSAAHFSGENSIQLFIIGSILGCSYCWTGNLGSSIVIHSLYNALTLLLTFLS</sequence>
<dbReference type="GO" id="GO:0080120">
    <property type="term" value="P:CAAX-box protein maturation"/>
    <property type="evidence" value="ECO:0007669"/>
    <property type="project" value="UniProtKB-ARBA"/>
</dbReference>
<dbReference type="PANTHER" id="PTHR43592:SF4">
    <property type="entry name" value="CAAX AMINO TERMINAL PROTEASE FAMILY PROTEIN"/>
    <property type="match status" value="1"/>
</dbReference>
<dbReference type="Proteomes" id="UP001188597">
    <property type="component" value="Unassembled WGS sequence"/>
</dbReference>
<feature type="domain" description="CAAX prenyl protease 2/Lysostaphin resistance protein A-like" evidence="2">
    <location>
        <begin position="213"/>
        <end position="299"/>
    </location>
</feature>
<dbReference type="PANTHER" id="PTHR43592">
    <property type="entry name" value="CAAX AMINO TERMINAL PROTEASE"/>
    <property type="match status" value="1"/>
</dbReference>
<dbReference type="AlphaFoldDB" id="A0AA89ASF3"/>
<dbReference type="InterPro" id="IPR003675">
    <property type="entry name" value="Rce1/LyrA-like_dom"/>
</dbReference>
<dbReference type="EMBL" id="JAVXUP010001303">
    <property type="protein sequence ID" value="KAK3013365.1"/>
    <property type="molecule type" value="Genomic_DNA"/>
</dbReference>
<evidence type="ECO:0000256" key="1">
    <source>
        <dbReference type="SAM" id="Phobius"/>
    </source>
</evidence>
<evidence type="ECO:0000313" key="4">
    <source>
        <dbReference type="Proteomes" id="UP001188597"/>
    </source>
</evidence>
<feature type="transmembrane region" description="Helical" evidence="1">
    <location>
        <begin position="123"/>
        <end position="144"/>
    </location>
</feature>
<proteinExistence type="predicted"/>
<evidence type="ECO:0000313" key="3">
    <source>
        <dbReference type="EMBL" id="KAK3013365.1"/>
    </source>
</evidence>
<protein>
    <recommendedName>
        <fullName evidence="2">CAAX prenyl protease 2/Lysostaphin resistance protein A-like domain-containing protein</fullName>
    </recommendedName>
</protein>
<accession>A0AA89ASF3</accession>
<organism evidence="3 4">
    <name type="scientific">Escallonia herrerae</name>
    <dbReference type="NCBI Taxonomy" id="1293975"/>
    <lineage>
        <taxon>Eukaryota</taxon>
        <taxon>Viridiplantae</taxon>
        <taxon>Streptophyta</taxon>
        <taxon>Embryophyta</taxon>
        <taxon>Tracheophyta</taxon>
        <taxon>Spermatophyta</taxon>
        <taxon>Magnoliopsida</taxon>
        <taxon>eudicotyledons</taxon>
        <taxon>Gunneridae</taxon>
        <taxon>Pentapetalae</taxon>
        <taxon>asterids</taxon>
        <taxon>campanulids</taxon>
        <taxon>Escalloniales</taxon>
        <taxon>Escalloniaceae</taxon>
        <taxon>Escallonia</taxon>
    </lineage>
</organism>
<keyword evidence="4" id="KW-1185">Reference proteome</keyword>
<reference evidence="3" key="1">
    <citation type="submission" date="2022-12" db="EMBL/GenBank/DDBJ databases">
        <title>Draft genome assemblies for two species of Escallonia (Escalloniales).</title>
        <authorList>
            <person name="Chanderbali A."/>
            <person name="Dervinis C."/>
            <person name="Anghel I."/>
            <person name="Soltis D."/>
            <person name="Soltis P."/>
            <person name="Zapata F."/>
        </authorList>
    </citation>
    <scope>NUCLEOTIDE SEQUENCE</scope>
    <source>
        <strain evidence="3">UCBG64.0493</strain>
        <tissue evidence="3">Leaf</tissue>
    </source>
</reference>
<keyword evidence="1" id="KW-0472">Membrane</keyword>
<keyword evidence="1" id="KW-0812">Transmembrane</keyword>
<evidence type="ECO:0000259" key="2">
    <source>
        <dbReference type="Pfam" id="PF02517"/>
    </source>
</evidence>
<comment type="caution">
    <text evidence="3">The sequence shown here is derived from an EMBL/GenBank/DDBJ whole genome shotgun (WGS) entry which is preliminary data.</text>
</comment>